<gene>
    <name evidence="4" type="ORF">COT91_04540</name>
</gene>
<evidence type="ECO:0000259" key="3">
    <source>
        <dbReference type="Pfam" id="PF01467"/>
    </source>
</evidence>
<evidence type="ECO:0000256" key="1">
    <source>
        <dbReference type="ARBA" id="ARBA00022679"/>
    </source>
</evidence>
<dbReference type="Gene3D" id="3.40.50.620">
    <property type="entry name" value="HUPs"/>
    <property type="match status" value="1"/>
</dbReference>
<dbReference type="Pfam" id="PF01467">
    <property type="entry name" value="CTP_transf_like"/>
    <property type="match status" value="1"/>
</dbReference>
<sequence>MRKKIKVMVYGTFDVLHPGHLDFLRQAKALGDFLVVSVSRDTNAKKFKGHFPIFGEKERLAVIESIKYVDKAVLGDKHYYLKHTLREKPDVIALGYDQRAYGKHLQEDIKSGKLKVKIKRLKAFQANKFKSTVYKKKIKKS</sequence>
<dbReference type="PANTHER" id="PTHR43793:SF1">
    <property type="entry name" value="FAD SYNTHASE"/>
    <property type="match status" value="1"/>
</dbReference>
<dbReference type="PANTHER" id="PTHR43793">
    <property type="entry name" value="FAD SYNTHASE"/>
    <property type="match status" value="1"/>
</dbReference>
<evidence type="ECO:0000256" key="2">
    <source>
        <dbReference type="ARBA" id="ARBA00022695"/>
    </source>
</evidence>
<dbReference type="AlphaFoldDB" id="A0A2H0VEQ3"/>
<comment type="caution">
    <text evidence="4">The sequence shown here is derived from an EMBL/GenBank/DDBJ whole genome shotgun (WGS) entry which is preliminary data.</text>
</comment>
<dbReference type="NCBIfam" id="TIGR00125">
    <property type="entry name" value="cyt_tran_rel"/>
    <property type="match status" value="1"/>
</dbReference>
<dbReference type="InterPro" id="IPR050385">
    <property type="entry name" value="Archaeal_FAD_synthase"/>
</dbReference>
<keyword evidence="2" id="KW-0548">Nucleotidyltransferase</keyword>
<dbReference type="InterPro" id="IPR004821">
    <property type="entry name" value="Cyt_trans-like"/>
</dbReference>
<name>A0A2H0VEQ3_9BACT</name>
<keyword evidence="1" id="KW-0808">Transferase</keyword>
<dbReference type="InterPro" id="IPR014729">
    <property type="entry name" value="Rossmann-like_a/b/a_fold"/>
</dbReference>
<evidence type="ECO:0000313" key="4">
    <source>
        <dbReference type="EMBL" id="PIR96829.1"/>
    </source>
</evidence>
<evidence type="ECO:0000313" key="5">
    <source>
        <dbReference type="Proteomes" id="UP000230557"/>
    </source>
</evidence>
<dbReference type="SUPFAM" id="SSF52374">
    <property type="entry name" value="Nucleotidylyl transferase"/>
    <property type="match status" value="1"/>
</dbReference>
<proteinExistence type="predicted"/>
<protein>
    <submittedName>
        <fullName evidence="4">FAD synthase</fullName>
    </submittedName>
</protein>
<organism evidence="4 5">
    <name type="scientific">Candidatus Doudnabacteria bacterium CG10_big_fil_rev_8_21_14_0_10_41_10</name>
    <dbReference type="NCBI Taxonomy" id="1974551"/>
    <lineage>
        <taxon>Bacteria</taxon>
        <taxon>Candidatus Doudnaibacteriota</taxon>
    </lineage>
</organism>
<feature type="domain" description="Cytidyltransferase-like" evidence="3">
    <location>
        <begin position="9"/>
        <end position="136"/>
    </location>
</feature>
<accession>A0A2H0VEQ3</accession>
<dbReference type="EMBL" id="PFAJ01000060">
    <property type="protein sequence ID" value="PIR96829.1"/>
    <property type="molecule type" value="Genomic_DNA"/>
</dbReference>
<reference evidence="5" key="1">
    <citation type="submission" date="2017-09" db="EMBL/GenBank/DDBJ databases">
        <title>Depth-based differentiation of microbial function through sediment-hosted aquifers and enrichment of novel symbionts in the deep terrestrial subsurface.</title>
        <authorList>
            <person name="Probst A.J."/>
            <person name="Ladd B."/>
            <person name="Jarett J.K."/>
            <person name="Geller-Mcgrath D.E."/>
            <person name="Sieber C.M.K."/>
            <person name="Emerson J.B."/>
            <person name="Anantharaman K."/>
            <person name="Thomas B.C."/>
            <person name="Malmstrom R."/>
            <person name="Stieglmeier M."/>
            <person name="Klingl A."/>
            <person name="Woyke T."/>
            <person name="Ryan C.M."/>
            <person name="Banfield J.F."/>
        </authorList>
    </citation>
    <scope>NUCLEOTIDE SEQUENCE [LARGE SCALE GENOMIC DNA]</scope>
</reference>
<dbReference type="GO" id="GO:0016779">
    <property type="term" value="F:nucleotidyltransferase activity"/>
    <property type="evidence" value="ECO:0007669"/>
    <property type="project" value="UniProtKB-KW"/>
</dbReference>
<dbReference type="Proteomes" id="UP000230557">
    <property type="component" value="Unassembled WGS sequence"/>
</dbReference>